<evidence type="ECO:0000313" key="1">
    <source>
        <dbReference type="EMBL" id="KAJ7211744.1"/>
    </source>
</evidence>
<sequence length="86" mass="9593">GHRTRACVMRDVLHCPTAPFNLISVARLTDAGYSAVFKDETVELRSCNGALLAVGDKISRMYRLRVAPQGATLDHALIARTWDEWH</sequence>
<dbReference type="Proteomes" id="UP001219525">
    <property type="component" value="Unassembled WGS sequence"/>
</dbReference>
<dbReference type="AlphaFoldDB" id="A0AAD6VJG6"/>
<feature type="non-terminal residue" evidence="1">
    <location>
        <position position="1"/>
    </location>
</feature>
<keyword evidence="2" id="KW-1185">Reference proteome</keyword>
<proteinExistence type="predicted"/>
<protein>
    <submittedName>
        <fullName evidence="1">Uncharacterized protein</fullName>
    </submittedName>
</protein>
<evidence type="ECO:0000313" key="2">
    <source>
        <dbReference type="Proteomes" id="UP001219525"/>
    </source>
</evidence>
<comment type="caution">
    <text evidence="1">The sequence shown here is derived from an EMBL/GenBank/DDBJ whole genome shotgun (WGS) entry which is preliminary data.</text>
</comment>
<organism evidence="1 2">
    <name type="scientific">Mycena pura</name>
    <dbReference type="NCBI Taxonomy" id="153505"/>
    <lineage>
        <taxon>Eukaryota</taxon>
        <taxon>Fungi</taxon>
        <taxon>Dikarya</taxon>
        <taxon>Basidiomycota</taxon>
        <taxon>Agaricomycotina</taxon>
        <taxon>Agaricomycetes</taxon>
        <taxon>Agaricomycetidae</taxon>
        <taxon>Agaricales</taxon>
        <taxon>Marasmiineae</taxon>
        <taxon>Mycenaceae</taxon>
        <taxon>Mycena</taxon>
    </lineage>
</organism>
<gene>
    <name evidence="1" type="ORF">GGX14DRAFT_333873</name>
</gene>
<accession>A0AAD6VJG6</accession>
<reference evidence="1" key="1">
    <citation type="submission" date="2023-03" db="EMBL/GenBank/DDBJ databases">
        <title>Massive genome expansion in bonnet fungi (Mycena s.s.) driven by repeated elements and novel gene families across ecological guilds.</title>
        <authorList>
            <consortium name="Lawrence Berkeley National Laboratory"/>
            <person name="Harder C.B."/>
            <person name="Miyauchi S."/>
            <person name="Viragh M."/>
            <person name="Kuo A."/>
            <person name="Thoen E."/>
            <person name="Andreopoulos B."/>
            <person name="Lu D."/>
            <person name="Skrede I."/>
            <person name="Drula E."/>
            <person name="Henrissat B."/>
            <person name="Morin E."/>
            <person name="Kohler A."/>
            <person name="Barry K."/>
            <person name="LaButti K."/>
            <person name="Morin E."/>
            <person name="Salamov A."/>
            <person name="Lipzen A."/>
            <person name="Mereny Z."/>
            <person name="Hegedus B."/>
            <person name="Baldrian P."/>
            <person name="Stursova M."/>
            <person name="Weitz H."/>
            <person name="Taylor A."/>
            <person name="Grigoriev I.V."/>
            <person name="Nagy L.G."/>
            <person name="Martin F."/>
            <person name="Kauserud H."/>
        </authorList>
    </citation>
    <scope>NUCLEOTIDE SEQUENCE</scope>
    <source>
        <strain evidence="1">9144</strain>
    </source>
</reference>
<name>A0AAD6VJG6_9AGAR</name>
<feature type="non-terminal residue" evidence="1">
    <location>
        <position position="86"/>
    </location>
</feature>
<dbReference type="EMBL" id="JARJCW010000025">
    <property type="protein sequence ID" value="KAJ7211744.1"/>
    <property type="molecule type" value="Genomic_DNA"/>
</dbReference>